<dbReference type="InterPro" id="IPR049629">
    <property type="entry name" value="DPY30_SDC1_DD"/>
</dbReference>
<dbReference type="CDD" id="cd22965">
    <property type="entry name" value="DD_DPY30_SDC1"/>
    <property type="match status" value="1"/>
</dbReference>
<evidence type="ECO:0000256" key="4">
    <source>
        <dbReference type="SAM" id="MobiDB-lite"/>
    </source>
</evidence>
<comment type="similarity">
    <text evidence="2">Belongs to the dpy-30 family.</text>
</comment>
<dbReference type="RefSeq" id="XP_040677531.1">
    <property type="nucleotide sequence ID" value="XM_040824552.1"/>
</dbReference>
<comment type="caution">
    <text evidence="5">The sequence shown here is derived from an EMBL/GenBank/DDBJ whole genome shotgun (WGS) entry which is preliminary data.</text>
</comment>
<gene>
    <name evidence="5" type="ORF">MAM_05754</name>
</gene>
<comment type="subcellular location">
    <subcellularLocation>
        <location evidence="1">Nucleus</location>
    </subcellularLocation>
</comment>
<dbReference type="GeneID" id="63740209"/>
<dbReference type="InterPro" id="IPR007858">
    <property type="entry name" value="Dpy-30_motif"/>
</dbReference>
<reference evidence="5 6" key="1">
    <citation type="journal article" date="2014" name="Proc. Natl. Acad. Sci. U.S.A.">
        <title>Trajectory and genomic determinants of fungal-pathogen speciation and host adaptation.</title>
        <authorList>
            <person name="Hu X."/>
            <person name="Xiao G."/>
            <person name="Zheng P."/>
            <person name="Shang Y."/>
            <person name="Su Y."/>
            <person name="Zhang X."/>
            <person name="Liu X."/>
            <person name="Zhan S."/>
            <person name="St Leger R.J."/>
            <person name="Wang C."/>
        </authorList>
    </citation>
    <scope>NUCLEOTIDE SEQUENCE [LARGE SCALE GENOMIC DNA]</scope>
    <source>
        <strain evidence="5 6">ARSEF 1941</strain>
    </source>
</reference>
<sequence>MADEIPGSEATPAISRASPIVEKAPNSNTTVAATPGPQPPSETSQKDVVMSDAPTDQAPSPAPANLAPSPAPVRTGTPALGSRAPSVHPDHGFTMPSEAVAHGDSTRRYLNTKVTGALLEGMKQLAKNQPTDPLRFLGEYLIRKSKESEGNS</sequence>
<dbReference type="AlphaFoldDB" id="A0A0B2WU69"/>
<dbReference type="EMBL" id="AZHE01000015">
    <property type="protein sequence ID" value="KHN96465.1"/>
    <property type="molecule type" value="Genomic_DNA"/>
</dbReference>
<evidence type="ECO:0000256" key="3">
    <source>
        <dbReference type="ARBA" id="ARBA00023242"/>
    </source>
</evidence>
<evidence type="ECO:0000256" key="2">
    <source>
        <dbReference type="ARBA" id="ARBA00010849"/>
    </source>
</evidence>
<evidence type="ECO:0000313" key="6">
    <source>
        <dbReference type="Proteomes" id="UP000030816"/>
    </source>
</evidence>
<feature type="region of interest" description="Disordered" evidence="4">
    <location>
        <begin position="1"/>
        <end position="107"/>
    </location>
</feature>
<dbReference type="OrthoDB" id="417678at2759"/>
<keyword evidence="6" id="KW-1185">Reference proteome</keyword>
<dbReference type="Pfam" id="PF05186">
    <property type="entry name" value="Dpy-30"/>
    <property type="match status" value="1"/>
</dbReference>
<dbReference type="HOGENOM" id="CLU_115916_0_1_1"/>
<evidence type="ECO:0000256" key="1">
    <source>
        <dbReference type="ARBA" id="ARBA00004123"/>
    </source>
</evidence>
<dbReference type="Proteomes" id="UP000030816">
    <property type="component" value="Unassembled WGS sequence"/>
</dbReference>
<keyword evidence="3" id="KW-0539">Nucleus</keyword>
<name>A0A0B2WU69_METAS</name>
<dbReference type="GO" id="GO:0005634">
    <property type="term" value="C:nucleus"/>
    <property type="evidence" value="ECO:0007669"/>
    <property type="project" value="UniProtKB-SubCell"/>
</dbReference>
<dbReference type="Gene3D" id="1.20.890.10">
    <property type="entry name" value="cAMP-dependent protein kinase regulatory subunit, dimerization-anchoring domain"/>
    <property type="match status" value="1"/>
</dbReference>
<organism evidence="5 6">
    <name type="scientific">Metarhizium album (strain ARSEF 1941)</name>
    <dbReference type="NCBI Taxonomy" id="1081103"/>
    <lineage>
        <taxon>Eukaryota</taxon>
        <taxon>Fungi</taxon>
        <taxon>Dikarya</taxon>
        <taxon>Ascomycota</taxon>
        <taxon>Pezizomycotina</taxon>
        <taxon>Sordariomycetes</taxon>
        <taxon>Hypocreomycetidae</taxon>
        <taxon>Hypocreales</taxon>
        <taxon>Clavicipitaceae</taxon>
        <taxon>Metarhizium</taxon>
    </lineage>
</organism>
<protein>
    <submittedName>
        <fullName evidence="5">Dpy-30 motif protein</fullName>
    </submittedName>
</protein>
<proteinExistence type="inferred from homology"/>
<dbReference type="STRING" id="1081103.A0A0B2WU69"/>
<accession>A0A0B2WU69</accession>
<evidence type="ECO:0000313" key="5">
    <source>
        <dbReference type="EMBL" id="KHN96465.1"/>
    </source>
</evidence>